<reference evidence="2 3" key="1">
    <citation type="submission" date="2014-09" db="EMBL/GenBank/DDBJ databases">
        <authorList>
            <person name="Ellenberger Sabrina"/>
        </authorList>
    </citation>
    <scope>NUCLEOTIDE SEQUENCE [LARGE SCALE GENOMIC DNA]</scope>
    <source>
        <strain evidence="2 3">CBS 412.66</strain>
    </source>
</reference>
<evidence type="ECO:0000256" key="1">
    <source>
        <dbReference type="SAM" id="MobiDB-lite"/>
    </source>
</evidence>
<proteinExistence type="predicted"/>
<evidence type="ECO:0000313" key="2">
    <source>
        <dbReference type="EMBL" id="CEP15024.1"/>
    </source>
</evidence>
<dbReference type="AlphaFoldDB" id="A0A0B7NHM3"/>
<feature type="region of interest" description="Disordered" evidence="1">
    <location>
        <begin position="16"/>
        <end position="42"/>
    </location>
</feature>
<dbReference type="EMBL" id="LN731842">
    <property type="protein sequence ID" value="CEP15024.1"/>
    <property type="molecule type" value="Genomic_DNA"/>
</dbReference>
<keyword evidence="3" id="KW-1185">Reference proteome</keyword>
<gene>
    <name evidence="2" type="primary">PARPA_09222.1 scaffold 35931</name>
</gene>
<sequence>MYANLSRALQSTKKDKKYGNIFEDGDQDDGHDGEVPDESKQIPRTAAYSPVICWEDQPDDILLFFEVVTEIQEQNSKLWGKNHEVYAADEYLHIPVKERNNS</sequence>
<organism evidence="2 3">
    <name type="scientific">Parasitella parasitica</name>
    <dbReference type="NCBI Taxonomy" id="35722"/>
    <lineage>
        <taxon>Eukaryota</taxon>
        <taxon>Fungi</taxon>
        <taxon>Fungi incertae sedis</taxon>
        <taxon>Mucoromycota</taxon>
        <taxon>Mucoromycotina</taxon>
        <taxon>Mucoromycetes</taxon>
        <taxon>Mucorales</taxon>
        <taxon>Mucorineae</taxon>
        <taxon>Mucoraceae</taxon>
        <taxon>Parasitella</taxon>
    </lineage>
</organism>
<name>A0A0B7NHM3_9FUNG</name>
<evidence type="ECO:0000313" key="3">
    <source>
        <dbReference type="Proteomes" id="UP000054107"/>
    </source>
</evidence>
<feature type="compositionally biased region" description="Basic and acidic residues" evidence="1">
    <location>
        <begin position="28"/>
        <end position="41"/>
    </location>
</feature>
<accession>A0A0B7NHM3</accession>
<dbReference type="Proteomes" id="UP000054107">
    <property type="component" value="Unassembled WGS sequence"/>
</dbReference>
<protein>
    <submittedName>
        <fullName evidence="2">Uncharacterized protein</fullName>
    </submittedName>
</protein>